<name>A0A2U2HEZ7_9BURK</name>
<dbReference type="RefSeq" id="WP_106759668.1">
    <property type="nucleotide sequence ID" value="NZ_PXWF02000297.1"/>
</dbReference>
<keyword evidence="4" id="KW-1185">Reference proteome</keyword>
<dbReference type="Proteomes" id="UP000241421">
    <property type="component" value="Unassembled WGS sequence"/>
</dbReference>
<dbReference type="SUPFAM" id="SSF53474">
    <property type="entry name" value="alpha/beta-Hydrolases"/>
    <property type="match status" value="1"/>
</dbReference>
<dbReference type="PANTHER" id="PTHR48081">
    <property type="entry name" value="AB HYDROLASE SUPERFAMILY PROTEIN C4A8.06C"/>
    <property type="match status" value="1"/>
</dbReference>
<gene>
    <name evidence="3" type="ORF">C7C56_022870</name>
</gene>
<comment type="caution">
    <text evidence="3">The sequence shown here is derived from an EMBL/GenBank/DDBJ whole genome shotgun (WGS) entry which is preliminary data.</text>
</comment>
<accession>A0A2U2HEZ7</accession>
<dbReference type="PROSITE" id="PS00122">
    <property type="entry name" value="CARBOXYLESTERASE_B_1"/>
    <property type="match status" value="1"/>
</dbReference>
<feature type="domain" description="BD-FAE-like" evidence="2">
    <location>
        <begin position="55"/>
        <end position="234"/>
    </location>
</feature>
<dbReference type="Pfam" id="PF20434">
    <property type="entry name" value="BD-FAE"/>
    <property type="match status" value="1"/>
</dbReference>
<dbReference type="InterPro" id="IPR049492">
    <property type="entry name" value="BD-FAE-like_dom"/>
</dbReference>
<organism evidence="3 4">
    <name type="scientific">Massilia glaciei</name>
    <dbReference type="NCBI Taxonomy" id="1524097"/>
    <lineage>
        <taxon>Bacteria</taxon>
        <taxon>Pseudomonadati</taxon>
        <taxon>Pseudomonadota</taxon>
        <taxon>Betaproteobacteria</taxon>
        <taxon>Burkholderiales</taxon>
        <taxon>Oxalobacteraceae</taxon>
        <taxon>Telluria group</taxon>
        <taxon>Massilia</taxon>
    </lineage>
</organism>
<protein>
    <submittedName>
        <fullName evidence="3">Alpha/beta hydrolase</fullName>
    </submittedName>
</protein>
<evidence type="ECO:0000313" key="4">
    <source>
        <dbReference type="Proteomes" id="UP000241421"/>
    </source>
</evidence>
<dbReference type="Gene3D" id="3.40.50.1820">
    <property type="entry name" value="alpha/beta hydrolase"/>
    <property type="match status" value="1"/>
</dbReference>
<dbReference type="InterPro" id="IPR050300">
    <property type="entry name" value="GDXG_lipolytic_enzyme"/>
</dbReference>
<dbReference type="PROSITE" id="PS51257">
    <property type="entry name" value="PROKAR_LIPOPROTEIN"/>
    <property type="match status" value="1"/>
</dbReference>
<dbReference type="PANTHER" id="PTHR48081:SF9">
    <property type="entry name" value="CARBOXYLESTERASE"/>
    <property type="match status" value="1"/>
</dbReference>
<reference evidence="3 4" key="1">
    <citation type="submission" date="2018-04" db="EMBL/GenBank/DDBJ databases">
        <title>Massilia violaceinigra sp. nov., a novel purple-pigmented bacterium isolated from Tianshan glacier, Xinjiang, China.</title>
        <authorList>
            <person name="Wang H."/>
        </authorList>
    </citation>
    <scope>NUCLEOTIDE SEQUENCE [LARGE SCALE GENOMIC DNA]</scope>
    <source>
        <strain evidence="3 4">B448-2</strain>
    </source>
</reference>
<dbReference type="GO" id="GO:0016787">
    <property type="term" value="F:hydrolase activity"/>
    <property type="evidence" value="ECO:0007669"/>
    <property type="project" value="UniProtKB-KW"/>
</dbReference>
<keyword evidence="1 3" id="KW-0378">Hydrolase</keyword>
<dbReference type="InterPro" id="IPR019826">
    <property type="entry name" value="Carboxylesterase_B_AS"/>
</dbReference>
<dbReference type="OrthoDB" id="9771666at2"/>
<proteinExistence type="predicted"/>
<dbReference type="InterPro" id="IPR029058">
    <property type="entry name" value="AB_hydrolase_fold"/>
</dbReference>
<evidence type="ECO:0000259" key="2">
    <source>
        <dbReference type="Pfam" id="PF20434"/>
    </source>
</evidence>
<dbReference type="AlphaFoldDB" id="A0A2U2HEZ7"/>
<evidence type="ECO:0000256" key="1">
    <source>
        <dbReference type="ARBA" id="ARBA00022801"/>
    </source>
</evidence>
<evidence type="ECO:0000313" key="3">
    <source>
        <dbReference type="EMBL" id="PWF42469.1"/>
    </source>
</evidence>
<dbReference type="EMBL" id="PXWF02000297">
    <property type="protein sequence ID" value="PWF42469.1"/>
    <property type="molecule type" value="Genomic_DNA"/>
</dbReference>
<sequence length="311" mass="32228">MSKISLTLLGIAAVVAVLGTLAACSPLAALNVLTPAGASQASTGIAYGAGERRRLDVYRPLSPAGPAPVVVFFFGGNWTSGERANYAFVARALAARGMVVVVPDYRLHPEVSYPDFLDDSAAALAWTAREVARFGGDPKRLFVMGHSAGAYNAAMLALDARWLERQGMAPSDLRGWIGLAGPYDFIPIENKTTRPVFHFPNTPAASQPINHVSASSPPALLIAANKDDLVNPQRNTGGMAAKLRAHGVSVDEVYLDKVNHITLVASFAGPLRLLAPTLDTVAGFVAAVAARPAGKARPAAAVAALGAAGGS</sequence>